<keyword evidence="3" id="KW-0333">Golgi apparatus</keyword>
<evidence type="ECO:0000313" key="8">
    <source>
        <dbReference type="Proteomes" id="UP001552299"/>
    </source>
</evidence>
<dbReference type="PANTHER" id="PTHR22951:SF76">
    <property type="entry name" value="OS09G0468150 PROTEIN"/>
    <property type="match status" value="1"/>
</dbReference>
<evidence type="ECO:0000256" key="3">
    <source>
        <dbReference type="ARBA" id="ARBA00023034"/>
    </source>
</evidence>
<dbReference type="SUPFAM" id="SSF48464">
    <property type="entry name" value="ENTH/VHS domain"/>
    <property type="match status" value="1"/>
</dbReference>
<dbReference type="InterPro" id="IPR045192">
    <property type="entry name" value="AP180-like"/>
</dbReference>
<dbReference type="AlphaFoldDB" id="A0ABD0UWX5"/>
<dbReference type="InterPro" id="IPR008942">
    <property type="entry name" value="ENTH_VHS"/>
</dbReference>
<sequence length="502" mass="55529">MPSPKKQRSSSQQRSDTSNAHAPCSCFMRTKSSPELPPEAQPWLLTCVRPVVPCMHPAAPPARLYALSLPVPASASTYRGLQPFFSARLILLQKHESDACHSRSLLSFIRTHSLPAVSSSDLRPSRYTRPTHAPRLGMLLCVPLPVHQPLRSLPRPWPSPILALESSTLSRSSSSMGRKLQRFVGALKDKASLTKATLVSPPSSSAADLAVLRATSHHHPSSPPHPHHIAALLSFGHGARPAAAALSSSLSSRLLSTRDPSVALKSLLSLHHLLRSAPFILLDSLFSSLLPKASGRHTRSPLLLSSFPLGPDPVSWSLSSCVRWYSRLLELRIILPNPSSDLADWVSSLLTRDLISELDTLTKFLAETISPPEMPDGNRLVAEVMKVVNEDRITAENGIFIRLGEVRERIDPVGFGDALELVIVLRRLEEHRPSDARWMDDDGQRRFWTEVKEVREKVEEAVVRREKEERAVSRERGVSASDRFGVRTGEVVLFGSNRWVKQ</sequence>
<feature type="region of interest" description="Disordered" evidence="5">
    <location>
        <begin position="1"/>
        <end position="23"/>
    </location>
</feature>
<evidence type="ECO:0000256" key="2">
    <source>
        <dbReference type="ARBA" id="ARBA00004555"/>
    </source>
</evidence>
<reference evidence="7 8" key="1">
    <citation type="journal article" date="2024" name="Plant Biotechnol. J.">
        <title>Dendrobium thyrsiflorum genome and its molecular insights into genes involved in important horticultural traits.</title>
        <authorList>
            <person name="Chen B."/>
            <person name="Wang J.Y."/>
            <person name="Zheng P.J."/>
            <person name="Li K.L."/>
            <person name="Liang Y.M."/>
            <person name="Chen X.F."/>
            <person name="Zhang C."/>
            <person name="Zhao X."/>
            <person name="He X."/>
            <person name="Zhang G.Q."/>
            <person name="Liu Z.J."/>
            <person name="Xu Q."/>
        </authorList>
    </citation>
    <scope>NUCLEOTIDE SEQUENCE [LARGE SCALE GENOMIC DNA]</scope>
    <source>
        <strain evidence="7">GZMU011</strain>
    </source>
</reference>
<evidence type="ECO:0000256" key="4">
    <source>
        <dbReference type="ARBA" id="ARBA00023329"/>
    </source>
</evidence>
<dbReference type="PROSITE" id="PS50942">
    <property type="entry name" value="ENTH"/>
    <property type="match status" value="1"/>
</dbReference>
<accession>A0ABD0UWX5</accession>
<dbReference type="Gene3D" id="1.25.40.90">
    <property type="match status" value="1"/>
</dbReference>
<dbReference type="Pfam" id="PF07651">
    <property type="entry name" value="ANTH"/>
    <property type="match status" value="1"/>
</dbReference>
<keyword evidence="4" id="KW-0968">Cytoplasmic vesicle</keyword>
<dbReference type="EMBL" id="JANQDX010000010">
    <property type="protein sequence ID" value="KAL0917093.1"/>
    <property type="molecule type" value="Genomic_DNA"/>
</dbReference>
<organism evidence="7 8">
    <name type="scientific">Dendrobium thyrsiflorum</name>
    <name type="common">Pinecone-like raceme dendrobium</name>
    <name type="synonym">Orchid</name>
    <dbReference type="NCBI Taxonomy" id="117978"/>
    <lineage>
        <taxon>Eukaryota</taxon>
        <taxon>Viridiplantae</taxon>
        <taxon>Streptophyta</taxon>
        <taxon>Embryophyta</taxon>
        <taxon>Tracheophyta</taxon>
        <taxon>Spermatophyta</taxon>
        <taxon>Magnoliopsida</taxon>
        <taxon>Liliopsida</taxon>
        <taxon>Asparagales</taxon>
        <taxon>Orchidaceae</taxon>
        <taxon>Epidendroideae</taxon>
        <taxon>Malaxideae</taxon>
        <taxon>Dendrobiinae</taxon>
        <taxon>Dendrobium</taxon>
    </lineage>
</organism>
<dbReference type="InterPro" id="IPR011417">
    <property type="entry name" value="ANTH_dom"/>
</dbReference>
<dbReference type="PANTHER" id="PTHR22951">
    <property type="entry name" value="CLATHRIN ASSEMBLY PROTEIN"/>
    <property type="match status" value="1"/>
</dbReference>
<proteinExistence type="predicted"/>
<protein>
    <recommendedName>
        <fullName evidence="6">ENTH domain-containing protein</fullName>
    </recommendedName>
</protein>
<dbReference type="Proteomes" id="UP001552299">
    <property type="component" value="Unassembled WGS sequence"/>
</dbReference>
<dbReference type="InterPro" id="IPR013809">
    <property type="entry name" value="ENTH"/>
</dbReference>
<dbReference type="GO" id="GO:0005794">
    <property type="term" value="C:Golgi apparatus"/>
    <property type="evidence" value="ECO:0007669"/>
    <property type="project" value="UniProtKB-SubCell"/>
</dbReference>
<feature type="domain" description="ENTH" evidence="6">
    <location>
        <begin position="199"/>
        <end position="343"/>
    </location>
</feature>
<evidence type="ECO:0000256" key="5">
    <source>
        <dbReference type="SAM" id="MobiDB-lite"/>
    </source>
</evidence>
<comment type="caution">
    <text evidence="7">The sequence shown here is derived from an EMBL/GenBank/DDBJ whole genome shotgun (WGS) entry which is preliminary data.</text>
</comment>
<evidence type="ECO:0000256" key="1">
    <source>
        <dbReference type="ARBA" id="ARBA00004132"/>
    </source>
</evidence>
<evidence type="ECO:0000259" key="6">
    <source>
        <dbReference type="PROSITE" id="PS50942"/>
    </source>
</evidence>
<name>A0ABD0UWX5_DENTH</name>
<gene>
    <name evidence="7" type="ORF">M5K25_012138</name>
</gene>
<keyword evidence="8" id="KW-1185">Reference proteome</keyword>
<evidence type="ECO:0000313" key="7">
    <source>
        <dbReference type="EMBL" id="KAL0917093.1"/>
    </source>
</evidence>
<comment type="subcellular location">
    <subcellularLocation>
        <location evidence="1">Cytoplasmic vesicle</location>
        <location evidence="1">Clathrin-coated vesicle</location>
    </subcellularLocation>
    <subcellularLocation>
        <location evidence="2">Golgi apparatus</location>
    </subcellularLocation>
</comment>
<dbReference type="GO" id="GO:0030136">
    <property type="term" value="C:clathrin-coated vesicle"/>
    <property type="evidence" value="ECO:0007669"/>
    <property type="project" value="UniProtKB-SubCell"/>
</dbReference>